<evidence type="ECO:0000313" key="2">
    <source>
        <dbReference type="Proteomes" id="UP001437256"/>
    </source>
</evidence>
<keyword evidence="2" id="KW-1185">Reference proteome</keyword>
<comment type="caution">
    <text evidence="1">The sequence shown here is derived from an EMBL/GenBank/DDBJ whole genome shotgun (WGS) entry which is preliminary data.</text>
</comment>
<dbReference type="Proteomes" id="UP001437256">
    <property type="component" value="Unassembled WGS sequence"/>
</dbReference>
<accession>A0ABR2Z5H2</accession>
<dbReference type="EMBL" id="JBBXMP010001004">
    <property type="protein sequence ID" value="KAL0056741.1"/>
    <property type="molecule type" value="Genomic_DNA"/>
</dbReference>
<protein>
    <submittedName>
        <fullName evidence="1">Uncharacterized protein</fullName>
    </submittedName>
</protein>
<organism evidence="1 2">
    <name type="scientific">Marasmius tenuissimus</name>
    <dbReference type="NCBI Taxonomy" id="585030"/>
    <lineage>
        <taxon>Eukaryota</taxon>
        <taxon>Fungi</taxon>
        <taxon>Dikarya</taxon>
        <taxon>Basidiomycota</taxon>
        <taxon>Agaricomycotina</taxon>
        <taxon>Agaricomycetes</taxon>
        <taxon>Agaricomycetidae</taxon>
        <taxon>Agaricales</taxon>
        <taxon>Marasmiineae</taxon>
        <taxon>Marasmiaceae</taxon>
        <taxon>Marasmius</taxon>
    </lineage>
</organism>
<sequence>MQASAGSIDDLMEIIAARHPDQEPLFADHNDLYETIDACSNGAVPWEAFSVQYDGPRDREKHAPWMDKEYMVYYRDPRQVLHRQLGDPDFIGEIETTPYEATSTAGKRQYQNFMSGNWAIREADKVITDHPDTEGAMLCATITGSDKTTVSVATGQNDYYPAYLSNGCLTNNARKSHRGGVSLFMFLAIPKTSREHQDSEEFRKFRRHLFHQCLRHVFESLRPYMTTPDLVRFGDGYYRRVVYSLGPYIGDYPEQVLLACIVQGWCPKCTSPHDNLDGPDAGPRSHEHTCLVNEAIPNATRQWDDYGIISGIMPFTHYYPRADIHALIAPDILHQLIKGTFKDHLVTWVQQ</sequence>
<dbReference type="InterPro" id="IPR041078">
    <property type="entry name" value="Plavaka"/>
</dbReference>
<dbReference type="Pfam" id="PF18759">
    <property type="entry name" value="Plavaka"/>
    <property type="match status" value="1"/>
</dbReference>
<reference evidence="1 2" key="1">
    <citation type="submission" date="2024-05" db="EMBL/GenBank/DDBJ databases">
        <title>A draft genome resource for the thread blight pathogen Marasmius tenuissimus strain MS-2.</title>
        <authorList>
            <person name="Yulfo-Soto G.E."/>
            <person name="Baruah I.K."/>
            <person name="Amoako-Attah I."/>
            <person name="Bukari Y."/>
            <person name="Meinhardt L.W."/>
            <person name="Bailey B.A."/>
            <person name="Cohen S.P."/>
        </authorList>
    </citation>
    <scope>NUCLEOTIDE SEQUENCE [LARGE SCALE GENOMIC DNA]</scope>
    <source>
        <strain evidence="1 2">MS-2</strain>
    </source>
</reference>
<proteinExistence type="predicted"/>
<name>A0ABR2Z5H2_9AGAR</name>
<gene>
    <name evidence="1" type="ORF">AAF712_016651</name>
</gene>
<evidence type="ECO:0000313" key="1">
    <source>
        <dbReference type="EMBL" id="KAL0056741.1"/>
    </source>
</evidence>